<dbReference type="RefSeq" id="WP_350343361.1">
    <property type="nucleotide sequence ID" value="NZ_CP158367.1"/>
</dbReference>
<comment type="similarity">
    <text evidence="1 5">Belongs to the acetyltransferase family. RimI subfamily.</text>
</comment>
<evidence type="ECO:0000313" key="7">
    <source>
        <dbReference type="EMBL" id="XBX74609.1"/>
    </source>
</evidence>
<evidence type="ECO:0000259" key="6">
    <source>
        <dbReference type="PROSITE" id="PS51186"/>
    </source>
</evidence>
<keyword evidence="4 7" id="KW-0012">Acyltransferase</keyword>
<dbReference type="Gene3D" id="3.40.630.30">
    <property type="match status" value="1"/>
</dbReference>
<dbReference type="Pfam" id="PF00583">
    <property type="entry name" value="Acetyltransf_1"/>
    <property type="match status" value="1"/>
</dbReference>
<evidence type="ECO:0000256" key="1">
    <source>
        <dbReference type="ARBA" id="ARBA00005395"/>
    </source>
</evidence>
<comment type="subcellular location">
    <subcellularLocation>
        <location evidence="5">Cytoplasm</location>
    </subcellularLocation>
</comment>
<proteinExistence type="inferred from homology"/>
<dbReference type="InterPro" id="IPR006464">
    <property type="entry name" value="AcTrfase_RimI/Ard1"/>
</dbReference>
<dbReference type="InterPro" id="IPR000182">
    <property type="entry name" value="GNAT_dom"/>
</dbReference>
<keyword evidence="2 5" id="KW-0963">Cytoplasm</keyword>
<evidence type="ECO:0000256" key="4">
    <source>
        <dbReference type="ARBA" id="ARBA00023315"/>
    </source>
</evidence>
<dbReference type="EC" id="2.3.1.266" evidence="5"/>
<dbReference type="PANTHER" id="PTHR43420:SF44">
    <property type="entry name" value="ACETYLTRANSFERASE YPEA"/>
    <property type="match status" value="1"/>
</dbReference>
<dbReference type="EMBL" id="CP158367">
    <property type="protein sequence ID" value="XBX74609.1"/>
    <property type="molecule type" value="Genomic_DNA"/>
</dbReference>
<dbReference type="InterPro" id="IPR016181">
    <property type="entry name" value="Acyl_CoA_acyltransferase"/>
</dbReference>
<keyword evidence="7" id="KW-0689">Ribosomal protein</keyword>
<feature type="domain" description="N-acetyltransferase" evidence="6">
    <location>
        <begin position="4"/>
        <end position="149"/>
    </location>
</feature>
<dbReference type="AlphaFoldDB" id="A0AAU7VKE2"/>
<dbReference type="GO" id="GO:0005840">
    <property type="term" value="C:ribosome"/>
    <property type="evidence" value="ECO:0007669"/>
    <property type="project" value="UniProtKB-KW"/>
</dbReference>
<organism evidence="7">
    <name type="scientific">Proteinivorax tanatarense</name>
    <dbReference type="NCBI Taxonomy" id="1260629"/>
    <lineage>
        <taxon>Bacteria</taxon>
        <taxon>Bacillati</taxon>
        <taxon>Bacillota</taxon>
        <taxon>Clostridia</taxon>
        <taxon>Eubacteriales</taxon>
        <taxon>Proteinivoracaceae</taxon>
        <taxon>Proteinivorax</taxon>
    </lineage>
</organism>
<dbReference type="InterPro" id="IPR050680">
    <property type="entry name" value="YpeA/RimI_acetyltransf"/>
</dbReference>
<comment type="function">
    <text evidence="5">Acetylates the N-terminal alanine of ribosomal protein bS18.</text>
</comment>
<gene>
    <name evidence="7" type="primary">rimI</name>
    <name evidence="7" type="ORF">PRVXT_002658</name>
</gene>
<dbReference type="GO" id="GO:0008999">
    <property type="term" value="F:protein-N-terminal-alanine acetyltransferase activity"/>
    <property type="evidence" value="ECO:0007669"/>
    <property type="project" value="UniProtKB-EC"/>
</dbReference>
<dbReference type="GO" id="GO:0005737">
    <property type="term" value="C:cytoplasm"/>
    <property type="evidence" value="ECO:0007669"/>
    <property type="project" value="UniProtKB-SubCell"/>
</dbReference>
<protein>
    <recommendedName>
        <fullName evidence="5">[Ribosomal protein bS18]-alanine N-acetyltransferase</fullName>
        <ecNumber evidence="5">2.3.1.266</ecNumber>
    </recommendedName>
</protein>
<keyword evidence="7" id="KW-0687">Ribonucleoprotein</keyword>
<reference evidence="7" key="2">
    <citation type="submission" date="2024-06" db="EMBL/GenBank/DDBJ databases">
        <authorList>
            <person name="Petrova K.O."/>
            <person name="Toshchakov S.V."/>
            <person name="Boltjanskaja Y.V."/>
            <person name="Kevbrin V."/>
        </authorList>
    </citation>
    <scope>NUCLEOTIDE SEQUENCE</scope>
    <source>
        <strain evidence="7">Z-910T</strain>
    </source>
</reference>
<dbReference type="PANTHER" id="PTHR43420">
    <property type="entry name" value="ACETYLTRANSFERASE"/>
    <property type="match status" value="1"/>
</dbReference>
<name>A0AAU7VKE2_9FIRM</name>
<dbReference type="CDD" id="cd04301">
    <property type="entry name" value="NAT_SF"/>
    <property type="match status" value="1"/>
</dbReference>
<reference evidence="7" key="1">
    <citation type="journal article" date="2013" name="Extremophiles">
        <title>Proteinivorax tanatarense gen. nov., sp. nov., an anaerobic, haloalkaliphilic, proteolytic bacterium isolated from a decaying algal bloom, and proposal of Proteinivoraceae fam. nov.</title>
        <authorList>
            <person name="Kevbrin V."/>
            <person name="Boltyanskaya Y."/>
            <person name="Zhilina T."/>
            <person name="Kolganova T."/>
            <person name="Lavrentjeva E."/>
            <person name="Kuznetsov B."/>
        </authorList>
    </citation>
    <scope>NUCLEOTIDE SEQUENCE</scope>
    <source>
        <strain evidence="7">Z-910T</strain>
    </source>
</reference>
<evidence type="ECO:0000256" key="2">
    <source>
        <dbReference type="ARBA" id="ARBA00022490"/>
    </source>
</evidence>
<sequence>MGQYTITPMEDRHISAVVDIEKAVFPNPWSRDAFEKEINENHLANYFVVLHNQKPIGFIGGWFILDECHITNVAVLPSYRRKGLAKKMIAALLELCRAKGVSSVTLEVRASNKGAQKLYKGAGFEVMGVRKAYYTDNNEDALLMWLTEL</sequence>
<comment type="catalytic activity">
    <reaction evidence="5">
        <text>N-terminal L-alanyl-[ribosomal protein bS18] + acetyl-CoA = N-terminal N(alpha)-acetyl-L-alanyl-[ribosomal protein bS18] + CoA + H(+)</text>
        <dbReference type="Rhea" id="RHEA:43756"/>
        <dbReference type="Rhea" id="RHEA-COMP:10676"/>
        <dbReference type="Rhea" id="RHEA-COMP:10677"/>
        <dbReference type="ChEBI" id="CHEBI:15378"/>
        <dbReference type="ChEBI" id="CHEBI:57287"/>
        <dbReference type="ChEBI" id="CHEBI:57288"/>
        <dbReference type="ChEBI" id="CHEBI:64718"/>
        <dbReference type="ChEBI" id="CHEBI:83683"/>
        <dbReference type="EC" id="2.3.1.266"/>
    </reaction>
</comment>
<dbReference type="PROSITE" id="PS51186">
    <property type="entry name" value="GNAT"/>
    <property type="match status" value="1"/>
</dbReference>
<keyword evidence="3 7" id="KW-0808">Transferase</keyword>
<evidence type="ECO:0000256" key="3">
    <source>
        <dbReference type="ARBA" id="ARBA00022679"/>
    </source>
</evidence>
<dbReference type="SUPFAM" id="SSF55729">
    <property type="entry name" value="Acyl-CoA N-acyltransferases (Nat)"/>
    <property type="match status" value="1"/>
</dbReference>
<dbReference type="NCBIfam" id="TIGR01575">
    <property type="entry name" value="rimI"/>
    <property type="match status" value="1"/>
</dbReference>
<evidence type="ECO:0000256" key="5">
    <source>
        <dbReference type="RuleBase" id="RU363094"/>
    </source>
</evidence>
<accession>A0AAU7VKE2</accession>